<comment type="caution">
    <text evidence="1">The sequence shown here is derived from an EMBL/GenBank/DDBJ whole genome shotgun (WGS) entry which is preliminary data.</text>
</comment>
<keyword evidence="2" id="KW-1185">Reference proteome</keyword>
<evidence type="ECO:0000313" key="1">
    <source>
        <dbReference type="EMBL" id="KAL2050987.1"/>
    </source>
</evidence>
<proteinExistence type="predicted"/>
<dbReference type="PANTHER" id="PTHR11524">
    <property type="entry name" value="60S RIBOSOMAL PROTEIN L7"/>
    <property type="match status" value="1"/>
</dbReference>
<dbReference type="PANTHER" id="PTHR11524:SF16">
    <property type="entry name" value="LARGE RIBOSOMAL SUBUNIT PROTEIN UL30"/>
    <property type="match status" value="1"/>
</dbReference>
<dbReference type="InterPro" id="IPR036919">
    <property type="entry name" value="Ribo_uL30_ferredoxin-like_sf"/>
</dbReference>
<dbReference type="Gene3D" id="3.30.1390.20">
    <property type="entry name" value="Ribosomal protein L30, ferredoxin-like fold domain"/>
    <property type="match status" value="1"/>
</dbReference>
<protein>
    <submittedName>
        <fullName evidence="1">Uncharacterized protein</fullName>
    </submittedName>
</protein>
<name>A0ABR4B199_9LECA</name>
<organism evidence="1 2">
    <name type="scientific">Lepraria finkii</name>
    <dbReference type="NCBI Taxonomy" id="1340010"/>
    <lineage>
        <taxon>Eukaryota</taxon>
        <taxon>Fungi</taxon>
        <taxon>Dikarya</taxon>
        <taxon>Ascomycota</taxon>
        <taxon>Pezizomycotina</taxon>
        <taxon>Lecanoromycetes</taxon>
        <taxon>OSLEUM clade</taxon>
        <taxon>Lecanoromycetidae</taxon>
        <taxon>Lecanorales</taxon>
        <taxon>Lecanorineae</taxon>
        <taxon>Stereocaulaceae</taxon>
        <taxon>Lepraria</taxon>
    </lineage>
</organism>
<evidence type="ECO:0000313" key="2">
    <source>
        <dbReference type="Proteomes" id="UP001590951"/>
    </source>
</evidence>
<sequence>MEDLLHEIHTVGPNFKQASNFLWPFKLTNPAGGFKTRKSERFVGGRDLGNREDKTNALVRQMN</sequence>
<dbReference type="InterPro" id="IPR039699">
    <property type="entry name" value="Ribosomal_uL30"/>
</dbReference>
<dbReference type="EMBL" id="JBHFEH010000040">
    <property type="protein sequence ID" value="KAL2050987.1"/>
    <property type="molecule type" value="Genomic_DNA"/>
</dbReference>
<reference evidence="1 2" key="1">
    <citation type="submission" date="2024-09" db="EMBL/GenBank/DDBJ databases">
        <title>Rethinking Asexuality: The Enigmatic Case of Functional Sexual Genes in Lepraria (Stereocaulaceae).</title>
        <authorList>
            <person name="Doellman M."/>
            <person name="Sun Y."/>
            <person name="Barcenas-Pena A."/>
            <person name="Lumbsch H.T."/>
            <person name="Grewe F."/>
        </authorList>
    </citation>
    <scope>NUCLEOTIDE SEQUENCE [LARGE SCALE GENOMIC DNA]</scope>
    <source>
        <strain evidence="1 2">Grewe 0041</strain>
    </source>
</reference>
<dbReference type="SUPFAM" id="SSF55129">
    <property type="entry name" value="Ribosomal protein L30p/L7e"/>
    <property type="match status" value="1"/>
</dbReference>
<dbReference type="Proteomes" id="UP001590951">
    <property type="component" value="Unassembled WGS sequence"/>
</dbReference>
<gene>
    <name evidence="1" type="ORF">ABVK25_008733</name>
</gene>
<accession>A0ABR4B199</accession>